<gene>
    <name evidence="2" type="ORF">H4K34_17885</name>
</gene>
<dbReference type="CDD" id="cd00371">
    <property type="entry name" value="HMA"/>
    <property type="match status" value="1"/>
</dbReference>
<dbReference type="PROSITE" id="PS50846">
    <property type="entry name" value="HMA_2"/>
    <property type="match status" value="1"/>
</dbReference>
<name>A0A7H0VER8_9FLAO</name>
<evidence type="ECO:0000313" key="2">
    <source>
        <dbReference type="EMBL" id="QNR24216.1"/>
    </source>
</evidence>
<dbReference type="InterPro" id="IPR006121">
    <property type="entry name" value="HMA_dom"/>
</dbReference>
<proteinExistence type="predicted"/>
<dbReference type="EMBL" id="CP060139">
    <property type="protein sequence ID" value="QNR24216.1"/>
    <property type="molecule type" value="Genomic_DNA"/>
</dbReference>
<dbReference type="GO" id="GO:0046872">
    <property type="term" value="F:metal ion binding"/>
    <property type="evidence" value="ECO:0007669"/>
    <property type="project" value="InterPro"/>
</dbReference>
<dbReference type="Pfam" id="PF00403">
    <property type="entry name" value="HMA"/>
    <property type="match status" value="1"/>
</dbReference>
<feature type="domain" description="HMA" evidence="1">
    <location>
        <begin position="1"/>
        <end position="67"/>
    </location>
</feature>
<dbReference type="AlphaFoldDB" id="A0A7H0VER8"/>
<organism evidence="2 3">
    <name type="scientific">Croceimicrobium hydrocarbonivorans</name>
    <dbReference type="NCBI Taxonomy" id="2761580"/>
    <lineage>
        <taxon>Bacteria</taxon>
        <taxon>Pseudomonadati</taxon>
        <taxon>Bacteroidota</taxon>
        <taxon>Flavobacteriia</taxon>
        <taxon>Flavobacteriales</taxon>
        <taxon>Owenweeksiaceae</taxon>
        <taxon>Croceimicrobium</taxon>
    </lineage>
</organism>
<sequence length="69" mass="7706">MQSLKFKSNIKCNGCIAKVGPELDALEGVKNWSVDLEDPNRIVSLDIEDIDVQTIKERVAKVGYSLEEI</sequence>
<dbReference type="Proteomes" id="UP000516305">
    <property type="component" value="Chromosome"/>
</dbReference>
<keyword evidence="3" id="KW-1185">Reference proteome</keyword>
<protein>
    <submittedName>
        <fullName evidence="2">Heavy-metal-associated domain-containing protein</fullName>
    </submittedName>
</protein>
<reference evidence="2 3" key="1">
    <citation type="submission" date="2020-08" db="EMBL/GenBank/DDBJ databases">
        <title>Croceimicrobium hydrocarbonivorans gen. nov., sp. nov., a novel marine bacterium isolated from a bacterial consortium that degrades polyethylene terephthalate.</title>
        <authorList>
            <person name="Liu R."/>
        </authorList>
    </citation>
    <scope>NUCLEOTIDE SEQUENCE [LARGE SCALE GENOMIC DNA]</scope>
    <source>
        <strain evidence="2 3">A20-9</strain>
    </source>
</reference>
<dbReference type="Gene3D" id="3.30.70.100">
    <property type="match status" value="1"/>
</dbReference>
<dbReference type="KEGG" id="chyd:H4K34_17885"/>
<dbReference type="InterPro" id="IPR036163">
    <property type="entry name" value="HMA_dom_sf"/>
</dbReference>
<evidence type="ECO:0000259" key="1">
    <source>
        <dbReference type="PROSITE" id="PS50846"/>
    </source>
</evidence>
<dbReference type="RefSeq" id="WP_210758745.1">
    <property type="nucleotide sequence ID" value="NZ_CP060139.1"/>
</dbReference>
<dbReference type="SUPFAM" id="SSF55008">
    <property type="entry name" value="HMA, heavy metal-associated domain"/>
    <property type="match status" value="1"/>
</dbReference>
<accession>A0A7H0VER8</accession>
<evidence type="ECO:0000313" key="3">
    <source>
        <dbReference type="Proteomes" id="UP000516305"/>
    </source>
</evidence>